<feature type="region of interest" description="Disordered" evidence="1">
    <location>
        <begin position="71"/>
        <end position="93"/>
    </location>
</feature>
<reference evidence="3 4" key="1">
    <citation type="submission" date="2015-04" db="EMBL/GenBank/DDBJ databases">
        <title>The draft genome sequence of Roseovarius sp.R12b.</title>
        <authorList>
            <person name="Li G."/>
            <person name="Lai Q."/>
            <person name="Shao Z."/>
            <person name="Yan P."/>
        </authorList>
    </citation>
    <scope>NUCLEOTIDE SEQUENCE [LARGE SCALE GENOMIC DNA]</scope>
    <source>
        <strain evidence="3 4">R12B</strain>
    </source>
</reference>
<name>A0A0T5NUX7_9RHOB</name>
<keyword evidence="2" id="KW-0732">Signal</keyword>
<evidence type="ECO:0008006" key="5">
    <source>
        <dbReference type="Google" id="ProtNLM"/>
    </source>
</evidence>
<dbReference type="PATRIC" id="fig|1641875.4.peg.4233"/>
<dbReference type="Proteomes" id="UP000051295">
    <property type="component" value="Unassembled WGS sequence"/>
</dbReference>
<evidence type="ECO:0000313" key="4">
    <source>
        <dbReference type="Proteomes" id="UP000051295"/>
    </source>
</evidence>
<feature type="chain" id="PRO_5006663942" description="PRC-barrel domain-containing protein" evidence="2">
    <location>
        <begin position="23"/>
        <end position="183"/>
    </location>
</feature>
<evidence type="ECO:0000313" key="3">
    <source>
        <dbReference type="EMBL" id="KRS12738.1"/>
    </source>
</evidence>
<dbReference type="STRING" id="1641875.XM53_09120"/>
<accession>A0A0T5NUX7</accession>
<dbReference type="AlphaFoldDB" id="A0A0T5NUX7"/>
<dbReference type="OrthoDB" id="7741861at2"/>
<gene>
    <name evidence="3" type="ORF">XM53_09120</name>
</gene>
<feature type="signal peptide" evidence="2">
    <location>
        <begin position="1"/>
        <end position="22"/>
    </location>
</feature>
<keyword evidence="4" id="KW-1185">Reference proteome</keyword>
<organism evidence="3 4">
    <name type="scientific">Roseovarius atlanticus</name>
    <dbReference type="NCBI Taxonomy" id="1641875"/>
    <lineage>
        <taxon>Bacteria</taxon>
        <taxon>Pseudomonadati</taxon>
        <taxon>Pseudomonadota</taxon>
        <taxon>Alphaproteobacteria</taxon>
        <taxon>Rhodobacterales</taxon>
        <taxon>Roseobacteraceae</taxon>
        <taxon>Roseovarius</taxon>
    </lineage>
</organism>
<sequence>MFNRTIALAAAFSTAGALAAYAQSESAVDADLTNKGQVLENAAEVEDGDTEVKAKTYSEDGDDIVVIANQTSGSADEGQDDEVAQDETGSENTEAENILKIAEPGAMIYTVTGDPVGTVSYTEDSGEMGGLVFVDLDPAGGYQVPTVGIQVKSLQTTNQGKALEYAFSLDYLRDRIADAINRG</sequence>
<dbReference type="EMBL" id="LAXJ01000008">
    <property type="protein sequence ID" value="KRS12738.1"/>
    <property type="molecule type" value="Genomic_DNA"/>
</dbReference>
<protein>
    <recommendedName>
        <fullName evidence="5">PRC-barrel domain-containing protein</fullName>
    </recommendedName>
</protein>
<dbReference type="RefSeq" id="WP_057792542.1">
    <property type="nucleotide sequence ID" value="NZ_LAXJ01000008.1"/>
</dbReference>
<comment type="caution">
    <text evidence="3">The sequence shown here is derived from an EMBL/GenBank/DDBJ whole genome shotgun (WGS) entry which is preliminary data.</text>
</comment>
<proteinExistence type="predicted"/>
<feature type="compositionally biased region" description="Acidic residues" evidence="1">
    <location>
        <begin position="77"/>
        <end position="89"/>
    </location>
</feature>
<evidence type="ECO:0000256" key="1">
    <source>
        <dbReference type="SAM" id="MobiDB-lite"/>
    </source>
</evidence>
<evidence type="ECO:0000256" key="2">
    <source>
        <dbReference type="SAM" id="SignalP"/>
    </source>
</evidence>